<dbReference type="Gene3D" id="3.50.50.60">
    <property type="entry name" value="FAD/NAD(P)-binding domain"/>
    <property type="match status" value="2"/>
</dbReference>
<feature type="domain" description="FAD-binding" evidence="4">
    <location>
        <begin position="423"/>
        <end position="596"/>
    </location>
</feature>
<accession>A0A835T3G9</accession>
<reference evidence="5" key="1">
    <citation type="journal article" date="2020" name="bioRxiv">
        <title>Comparative genomics of Chlamydomonas.</title>
        <authorList>
            <person name="Craig R.J."/>
            <person name="Hasan A.R."/>
            <person name="Ness R.W."/>
            <person name="Keightley P.D."/>
        </authorList>
    </citation>
    <scope>NUCLEOTIDE SEQUENCE</scope>
    <source>
        <strain evidence="5">SAG 7.73</strain>
    </source>
</reference>
<dbReference type="PANTHER" id="PTHR43004">
    <property type="entry name" value="TRK SYSTEM POTASSIUM UPTAKE PROTEIN"/>
    <property type="match status" value="1"/>
</dbReference>
<dbReference type="PANTHER" id="PTHR43004:SF6">
    <property type="entry name" value="FAD_NAD(P)-BINDING OXIDOREDUCTASE FAMILY PROTEIN"/>
    <property type="match status" value="1"/>
</dbReference>
<dbReference type="AlphaFoldDB" id="A0A835T3G9"/>
<dbReference type="InterPro" id="IPR050641">
    <property type="entry name" value="RIFMO-like"/>
</dbReference>
<proteinExistence type="predicted"/>
<dbReference type="GO" id="GO:0006744">
    <property type="term" value="P:ubiquinone biosynthetic process"/>
    <property type="evidence" value="ECO:0007669"/>
    <property type="project" value="TreeGrafter"/>
</dbReference>
<keyword evidence="1" id="KW-0285">Flavoprotein</keyword>
<protein>
    <recommendedName>
        <fullName evidence="4">FAD-binding domain-containing protein</fullName>
    </recommendedName>
</protein>
<evidence type="ECO:0000256" key="2">
    <source>
        <dbReference type="ARBA" id="ARBA00022827"/>
    </source>
</evidence>
<comment type="caution">
    <text evidence="5">The sequence shown here is derived from an EMBL/GenBank/DDBJ whole genome shotgun (WGS) entry which is preliminary data.</text>
</comment>
<evidence type="ECO:0000256" key="3">
    <source>
        <dbReference type="SAM" id="MobiDB-lite"/>
    </source>
</evidence>
<evidence type="ECO:0000256" key="1">
    <source>
        <dbReference type="ARBA" id="ARBA00022630"/>
    </source>
</evidence>
<dbReference type="Pfam" id="PF01494">
    <property type="entry name" value="FAD_binding_3"/>
    <property type="match status" value="3"/>
</dbReference>
<dbReference type="Proteomes" id="UP000650467">
    <property type="component" value="Unassembled WGS sequence"/>
</dbReference>
<dbReference type="InterPro" id="IPR036188">
    <property type="entry name" value="FAD/NAD-bd_sf"/>
</dbReference>
<feature type="compositionally biased region" description="Low complexity" evidence="3">
    <location>
        <begin position="133"/>
        <end position="156"/>
    </location>
</feature>
<feature type="region of interest" description="Disordered" evidence="3">
    <location>
        <begin position="970"/>
        <end position="1002"/>
    </location>
</feature>
<feature type="compositionally biased region" description="Low complexity" evidence="3">
    <location>
        <begin position="402"/>
        <end position="425"/>
    </location>
</feature>
<dbReference type="Gene3D" id="3.30.9.10">
    <property type="entry name" value="D-Amino Acid Oxidase, subunit A, domain 2"/>
    <property type="match status" value="1"/>
</dbReference>
<feature type="region of interest" description="Disordered" evidence="3">
    <location>
        <begin position="13"/>
        <end position="63"/>
    </location>
</feature>
<organism evidence="5 6">
    <name type="scientific">Chlamydomonas incerta</name>
    <dbReference type="NCBI Taxonomy" id="51695"/>
    <lineage>
        <taxon>Eukaryota</taxon>
        <taxon>Viridiplantae</taxon>
        <taxon>Chlorophyta</taxon>
        <taxon>core chlorophytes</taxon>
        <taxon>Chlorophyceae</taxon>
        <taxon>CS clade</taxon>
        <taxon>Chlamydomonadales</taxon>
        <taxon>Chlamydomonadaceae</taxon>
        <taxon>Chlamydomonas</taxon>
    </lineage>
</organism>
<dbReference type="GO" id="GO:0005739">
    <property type="term" value="C:mitochondrion"/>
    <property type="evidence" value="ECO:0007669"/>
    <property type="project" value="TreeGrafter"/>
</dbReference>
<dbReference type="GO" id="GO:0071949">
    <property type="term" value="F:FAD binding"/>
    <property type="evidence" value="ECO:0007669"/>
    <property type="project" value="InterPro"/>
</dbReference>
<feature type="region of interest" description="Disordered" evidence="3">
    <location>
        <begin position="856"/>
        <end position="880"/>
    </location>
</feature>
<feature type="region of interest" description="Disordered" evidence="3">
    <location>
        <begin position="133"/>
        <end position="166"/>
    </location>
</feature>
<name>A0A835T3G9_CHLIN</name>
<dbReference type="SUPFAM" id="SSF51905">
    <property type="entry name" value="FAD/NAD(P)-binding domain"/>
    <property type="match status" value="1"/>
</dbReference>
<dbReference type="Gene3D" id="3.40.30.120">
    <property type="match status" value="2"/>
</dbReference>
<feature type="domain" description="FAD-binding" evidence="4">
    <location>
        <begin position="172"/>
        <end position="301"/>
    </location>
</feature>
<feature type="domain" description="FAD-binding" evidence="4">
    <location>
        <begin position="616"/>
        <end position="677"/>
    </location>
</feature>
<dbReference type="InterPro" id="IPR002938">
    <property type="entry name" value="FAD-bd"/>
</dbReference>
<feature type="compositionally biased region" description="Basic and acidic residues" evidence="3">
    <location>
        <begin position="869"/>
        <end position="880"/>
    </location>
</feature>
<dbReference type="OrthoDB" id="1716816at2759"/>
<gene>
    <name evidence="5" type="ORF">HXX76_009680</name>
</gene>
<feature type="compositionally biased region" description="Low complexity" evidence="3">
    <location>
        <begin position="13"/>
        <end position="44"/>
    </location>
</feature>
<evidence type="ECO:0000313" key="5">
    <source>
        <dbReference type="EMBL" id="KAG2431150.1"/>
    </source>
</evidence>
<evidence type="ECO:0000259" key="4">
    <source>
        <dbReference type="Pfam" id="PF01494"/>
    </source>
</evidence>
<sequence>MTAAGAVAAAVQAPLAAAPGPSSGSSNCVSGSSSRGAWWQGLGTRRPHTPPPPAAAAANGAAYTATTPAPRAAPLLRALVSLREAGGAGLGSSTCGGSSSRSRVLRAALTAATRAAAIAGGGGGGGRALAGCRSYSTSSSSGGSSSSSSGGSSSSSRAGQHASSPPPPLVAEMPVVICGAGPTGLTLSLMLAKYGIRHMVLERGLGPTQHPQAHFINNRTMEVFRGLGVAAPVRRRMPPLAQWRRFVYCERVAGGRVYGEVDHFAGQTSPLFPGGLSPEPLAHLPQHRLLPLLLQRLDEVAVAGGQQAAAAAQPAVAGAAGGAAGDAGPLITVLGRRAGPGGVDSGSGNGSSSGAAVGQAVSWGAAVRAVRMLPPPAAAATTHPDDDASRMQVEVEVDLNTGSSSSGSSSSGSGGSSSSSSSSSGSEAVRVRCRYLVAADGAHSGVRRALGGRLEGEGPLQHLINAHFTSAGLGRLAAAAAAAPNPAAAASTATTYAATTAAATAAAAGPAMLYFVFNAEAVAVLVAHDIGAGEFVAQIPYFPPLQSPADFPPERVAGLIRAAAGRMADGQEVDVQLREVRPWAMTAEVADRFDFGGSGSSSSAAAAAAVGSSSPAVFLAGDAAHRFPPAGGFGMNTGVQDAANLAWKLAAVLRRLAAPQLLGSYQAERRPVALANTALSVRNWGEAARVPAALGLDPALANLVSGAVAAAAPLPQWARKSLLEAALDTGRRLAVGAAGAGAGGLVPGLLGAWREAQVARILSSGSSLRLQFPAEDLGFSYESSPGAVVATSAVAAAGSSIRGGGGVGAAAKDAAAARAAAEAKLPPRGAPYNPTSAPGCRLPHCWLRLQLPPAPPLPSASSSASALGRQERQGAEKGLRQEEVTAAVVTLSTLDVAADPWVGPRLLLLVDDFGELGSRSIGGTSATGSSSGSSNPWLRAAAAVAAEMAVAAGGGREVPFVAVQVATAPDSGQVQHAHAPTHTYPPREPRPLDGGPPYGSPERAYGTIEPPAGGVLARAATAIAAPATAGASATAEAALPQLTVVRGVVEAEVGGWRRALGVPRGSCLLVRPDGHVAWRHLGPPKVRPLGPGQSAAGGAVGEAGRAEAAAAAGAAQLRVALRALHFE</sequence>
<dbReference type="EMBL" id="JAEHOC010000025">
    <property type="protein sequence ID" value="KAG2431150.1"/>
    <property type="molecule type" value="Genomic_DNA"/>
</dbReference>
<dbReference type="GO" id="GO:0016709">
    <property type="term" value="F:oxidoreductase activity, acting on paired donors, with incorporation or reduction of molecular oxygen, NAD(P)H as one donor, and incorporation of one atom of oxygen"/>
    <property type="evidence" value="ECO:0007669"/>
    <property type="project" value="UniProtKB-ARBA"/>
</dbReference>
<evidence type="ECO:0000313" key="6">
    <source>
        <dbReference type="Proteomes" id="UP000650467"/>
    </source>
</evidence>
<keyword evidence="6" id="KW-1185">Reference proteome</keyword>
<keyword evidence="2" id="KW-0274">FAD</keyword>
<feature type="region of interest" description="Disordered" evidence="3">
    <location>
        <begin position="399"/>
        <end position="425"/>
    </location>
</feature>